<proteinExistence type="predicted"/>
<sequence>MKPQRNGVNKHRTFWRRTGAVAAIAAAVAIWRYESPTQAAASPANSGAVANAARAAADTPAPTTVAPGPAERRLDLDALRRSLAGRPDADAELQRIVAFARFRDEIAAYGNGRDRLPSAERAALARRILDELPEHVARNEIVPIQAEALGAALLTDANADPATRGAAIQSMRQQWDAYARQTVGPSPAQDPRYQDYARQSRDIVLQVQASVPDPVQQQAVIAQRLQALRVQLFDGASPSGAH</sequence>
<dbReference type="EMBL" id="MEAU01000001">
    <property type="protein sequence ID" value="OJA51271.1"/>
    <property type="molecule type" value="Genomic_DNA"/>
</dbReference>
<dbReference type="NCBIfam" id="TIGR03398">
    <property type="entry name" value="plc_access_R"/>
    <property type="match status" value="1"/>
</dbReference>
<dbReference type="Proteomes" id="UP000183667">
    <property type="component" value="Unassembled WGS sequence"/>
</dbReference>
<dbReference type="AlphaFoldDB" id="A0ABD6QBC5"/>
<evidence type="ECO:0000313" key="2">
    <source>
        <dbReference type="EMBL" id="OJA51271.1"/>
    </source>
</evidence>
<evidence type="ECO:0000256" key="1">
    <source>
        <dbReference type="NCBIfam" id="TIGR03398"/>
    </source>
</evidence>
<reference evidence="3" key="1">
    <citation type="submission" date="2016-08" db="EMBL/GenBank/DDBJ databases">
        <title>Population biology and virulence potential of Burkholderia ubonensis.</title>
        <authorList>
            <person name="Price E.P."/>
            <person name="Currie B.J."/>
            <person name="Wagner D.M."/>
        </authorList>
    </citation>
    <scope>NUCLEOTIDE SEQUENCE [LARGE SCALE GENOMIC DNA]</scope>
    <source>
        <strain evidence="3">MSMB0103</strain>
    </source>
</reference>
<protein>
    <recommendedName>
        <fullName evidence="1">Phospholipase C accessory protein PlcR</fullName>
    </recommendedName>
</protein>
<accession>A0ABD6QBC5</accession>
<organism evidence="2 3">
    <name type="scientific">Burkholderia ubonensis</name>
    <dbReference type="NCBI Taxonomy" id="101571"/>
    <lineage>
        <taxon>Bacteria</taxon>
        <taxon>Pseudomonadati</taxon>
        <taxon>Pseudomonadota</taxon>
        <taxon>Betaproteobacteria</taxon>
        <taxon>Burkholderiales</taxon>
        <taxon>Burkholderiaceae</taxon>
        <taxon>Burkholderia</taxon>
        <taxon>Burkholderia cepacia complex</taxon>
    </lineage>
</organism>
<dbReference type="InterPro" id="IPR017769">
    <property type="entry name" value="PLipase_C_acessory_PlcR"/>
</dbReference>
<name>A0ABD6QBC5_9BURK</name>
<evidence type="ECO:0000313" key="3">
    <source>
        <dbReference type="Proteomes" id="UP000183667"/>
    </source>
</evidence>
<comment type="caution">
    <text evidence="2">The sequence shown here is derived from an EMBL/GenBank/DDBJ whole genome shotgun (WGS) entry which is preliminary data.</text>
</comment>
<gene>
    <name evidence="2" type="ORF">BGV66_00045</name>
</gene>